<feature type="compositionally biased region" description="Polar residues" evidence="1">
    <location>
        <begin position="180"/>
        <end position="189"/>
    </location>
</feature>
<feature type="region of interest" description="Disordered" evidence="1">
    <location>
        <begin position="1"/>
        <end position="24"/>
    </location>
</feature>
<evidence type="ECO:0000256" key="1">
    <source>
        <dbReference type="SAM" id="MobiDB-lite"/>
    </source>
</evidence>
<organism evidence="2 3">
    <name type="scientific">Aphanomyces euteiches</name>
    <dbReference type="NCBI Taxonomy" id="100861"/>
    <lineage>
        <taxon>Eukaryota</taxon>
        <taxon>Sar</taxon>
        <taxon>Stramenopiles</taxon>
        <taxon>Oomycota</taxon>
        <taxon>Saprolegniomycetes</taxon>
        <taxon>Saprolegniales</taxon>
        <taxon>Verrucalvaceae</taxon>
        <taxon>Aphanomyces</taxon>
    </lineage>
</organism>
<proteinExistence type="predicted"/>
<dbReference type="EMBL" id="VJMJ01000241">
    <property type="protein sequence ID" value="KAF0725500.1"/>
    <property type="molecule type" value="Genomic_DNA"/>
</dbReference>
<protein>
    <submittedName>
        <fullName evidence="2">Uncharacterized protein</fullName>
    </submittedName>
</protein>
<feature type="compositionally biased region" description="Basic and acidic residues" evidence="1">
    <location>
        <begin position="1"/>
        <end position="15"/>
    </location>
</feature>
<feature type="region of interest" description="Disordered" evidence="1">
    <location>
        <begin position="180"/>
        <end position="234"/>
    </location>
</feature>
<sequence>MSKSEVVKSEVEKAHSTPSDSNQLSDRDVIFNASARLALYGITIGLSSDVIGSKPPKQLLSERVSTRWCLESCGSTIAASLEISGWGTHLDASDSNKDTHDSQSASQEKSTTVLHITRWLVPTKSFRIAESNVVLSSEAIEAIKMIHNKDQAKRFMLDYGSHVPCGDQHLGGIVWTTERTTSSEAAQARTSEDTHNSETSLSGDAGNARASANYDKNQSSTNSAGDKLSESTSSKDVTIEFAGPQAKDFDNFVNRVTNSSESWYLLDRGPAEAMVPVWSFVTVKLFGEDIATRLAPLLQTVWSEEAIRFNDIDIIKGLIDRASHMAESSVRAAIRSQLNGLSALNLDTTPERKLDASVKKLLTMIDEYERDFGISILADLLRDHQLPRVLGHFAQSENPRFKSALKTLGEYFDPHRLLKLQLEIPSITLDDHVRCKLDAAAGRKPRESNASDGWRPTPAQLREIPSSINEIVDGVSSLDAGGEKLLTQRLGEIPPSINAIAHSVSSLDADGEKLLTQRLGEFWAVTMAELHKRSMKDNDRDILHRIEDLASKLQWSSNEERFTRTLNERQVHLFAHVIESILAPKTSSATVKSAKEDPVWRSTFFVDVDTGARARCLIRFWIRSFIGWTFEVLCILTWS</sequence>
<reference evidence="2 3" key="1">
    <citation type="submission" date="2019-07" db="EMBL/GenBank/DDBJ databases">
        <title>Genomics analysis of Aphanomyces spp. identifies a new class of oomycete effector associated with host adaptation.</title>
        <authorList>
            <person name="Gaulin E."/>
        </authorList>
    </citation>
    <scope>NUCLEOTIDE SEQUENCE [LARGE SCALE GENOMIC DNA]</scope>
    <source>
        <strain evidence="2 3">ATCC 201684</strain>
    </source>
</reference>
<evidence type="ECO:0000313" key="3">
    <source>
        <dbReference type="Proteomes" id="UP000481153"/>
    </source>
</evidence>
<name>A0A6G0WE39_9STRA</name>
<evidence type="ECO:0000313" key="2">
    <source>
        <dbReference type="EMBL" id="KAF0725500.1"/>
    </source>
</evidence>
<dbReference type="Proteomes" id="UP000481153">
    <property type="component" value="Unassembled WGS sequence"/>
</dbReference>
<comment type="caution">
    <text evidence="2">The sequence shown here is derived from an EMBL/GenBank/DDBJ whole genome shotgun (WGS) entry which is preliminary data.</text>
</comment>
<dbReference type="VEuPathDB" id="FungiDB:AeMF1_014223"/>
<keyword evidence="3" id="KW-1185">Reference proteome</keyword>
<dbReference type="AlphaFoldDB" id="A0A6G0WE39"/>
<accession>A0A6G0WE39</accession>
<feature type="compositionally biased region" description="Polar residues" evidence="1">
    <location>
        <begin position="214"/>
        <end position="234"/>
    </location>
</feature>
<gene>
    <name evidence="2" type="ORF">Ae201684_016063</name>
</gene>